<accession>A0ACD1GFA5</accession>
<evidence type="ECO:0000313" key="2">
    <source>
        <dbReference type="Proteomes" id="UP000249057"/>
    </source>
</evidence>
<proteinExistence type="predicted"/>
<keyword evidence="2" id="KW-1185">Reference proteome</keyword>
<evidence type="ECO:0000313" key="1">
    <source>
        <dbReference type="EMBL" id="RAH47897.1"/>
    </source>
</evidence>
<gene>
    <name evidence="1" type="ORF">BO95DRAFT_512802</name>
</gene>
<dbReference type="EMBL" id="KZ825327">
    <property type="protein sequence ID" value="RAH47897.1"/>
    <property type="molecule type" value="Genomic_DNA"/>
</dbReference>
<name>A0ACD1GFA5_9EURO</name>
<dbReference type="Proteomes" id="UP000249057">
    <property type="component" value="Unassembled WGS sequence"/>
</dbReference>
<sequence length="626" mass="70874">MVAPASRYCPEHRPAAEQQHPARQPVFTPTIEELLRPSLVYDPARPVPHFSTTDIFQVLTLVEKEGDLSEHLSIDAIKRSLPKTARKVRSNTKAAGDACPWHRLEHLSHAYVKSIDTRPGAVARGLGMVSAVRIWKLVFQKEQFMFLMRDWLPYRHQWFGIRDILDSQNPARGKPRQWNKFLGKEIQAQANIPELWREWARDERPGTVHPILDHLIPEILKGEVFLCDAIRLAHWFWNDYHTVSRFGLNAATSCSLLHTEPSLPSTMAKSSSPFRRNHHAHAPSVPQTEPSEELHSTSLARLRSGPMHDLVVAAVRPSQISLQRDGNAAVKLSCPACTSKYRSKQPQELRRQLLAFLYSHHRLYMDRLGRPLPSLVLHQINPVFSLSDYHWIRVILHQQLKPPRPPAFLLSSRRSLDLGVSTRRSWAPAEVKVHLQPAPEDFPQLTGKSSPDVPQVTAVLVRSCESLPVAYEADNLFDFVEARRVVEKRLHRHLLRQDDPIQHPGGLRLCRGHERRHLSAARGLMDSVNDLSKTGAGFTRIPILMANARTPILIPSRGWQVSPSDSEEDNLTLNEFVERATAIVTSRNVTEVLPSIGVLEHVEKISMPILPKASQKKAQGGVTPRH</sequence>
<protein>
    <submittedName>
        <fullName evidence="1">Uncharacterized protein</fullName>
    </submittedName>
</protein>
<reference evidence="1" key="1">
    <citation type="submission" date="2018-02" db="EMBL/GenBank/DDBJ databases">
        <title>The genomes of Aspergillus section Nigri reveals drivers in fungal speciation.</title>
        <authorList>
            <consortium name="DOE Joint Genome Institute"/>
            <person name="Vesth T.C."/>
            <person name="Nybo J."/>
            <person name="Theobald S."/>
            <person name="Brandl J."/>
            <person name="Frisvad J.C."/>
            <person name="Nielsen K.F."/>
            <person name="Lyhne E.K."/>
            <person name="Kogle M.E."/>
            <person name="Kuo A."/>
            <person name="Riley R."/>
            <person name="Clum A."/>
            <person name="Nolan M."/>
            <person name="Lipzen A."/>
            <person name="Salamov A."/>
            <person name="Henrissat B."/>
            <person name="Wiebenga A."/>
            <person name="De vries R.P."/>
            <person name="Grigoriev I.V."/>
            <person name="Mortensen U.H."/>
            <person name="Andersen M.R."/>
            <person name="Baker S.E."/>
        </authorList>
    </citation>
    <scope>NUCLEOTIDE SEQUENCE</scope>
    <source>
        <strain evidence="1">CBS 621.78</strain>
    </source>
</reference>
<organism evidence="1 2">
    <name type="scientific">Aspergillus brunneoviolaceus CBS 621.78</name>
    <dbReference type="NCBI Taxonomy" id="1450534"/>
    <lineage>
        <taxon>Eukaryota</taxon>
        <taxon>Fungi</taxon>
        <taxon>Dikarya</taxon>
        <taxon>Ascomycota</taxon>
        <taxon>Pezizomycotina</taxon>
        <taxon>Eurotiomycetes</taxon>
        <taxon>Eurotiomycetidae</taxon>
        <taxon>Eurotiales</taxon>
        <taxon>Aspergillaceae</taxon>
        <taxon>Aspergillus</taxon>
        <taxon>Aspergillus subgen. Circumdati</taxon>
    </lineage>
</organism>